<dbReference type="InterPro" id="IPR036615">
    <property type="entry name" value="Mur_ligase_C_dom_sf"/>
</dbReference>
<dbReference type="Gene3D" id="3.40.50.720">
    <property type="entry name" value="NAD(P)-binding Rossmann-like Domain"/>
    <property type="match status" value="1"/>
</dbReference>
<proteinExistence type="inferred from homology"/>
<evidence type="ECO:0000313" key="14">
    <source>
        <dbReference type="Proteomes" id="UP000501003"/>
    </source>
</evidence>
<protein>
    <recommendedName>
        <fullName evidence="9 10">UDP-N-acetylmuramoylalanine--D-glutamate ligase</fullName>
        <ecNumber evidence="9 10">6.3.2.9</ecNumber>
    </recommendedName>
    <alternativeName>
        <fullName evidence="9">D-glutamic acid-adding enzyme</fullName>
    </alternativeName>
    <alternativeName>
        <fullName evidence="9">UDP-N-acetylmuramoyl-L-alanyl-D-glutamate synthetase</fullName>
    </alternativeName>
</protein>
<dbReference type="UniPathway" id="UPA00219"/>
<keyword evidence="14" id="KW-1185">Reference proteome</keyword>
<evidence type="ECO:0000313" key="13">
    <source>
        <dbReference type="EMBL" id="QKJ25386.1"/>
    </source>
</evidence>
<evidence type="ECO:0000256" key="6">
    <source>
        <dbReference type="ARBA" id="ARBA00022741"/>
    </source>
</evidence>
<dbReference type="AlphaFoldDB" id="A0A7D4PQR3"/>
<dbReference type="InterPro" id="IPR036565">
    <property type="entry name" value="Mur-like_cat_sf"/>
</dbReference>
<dbReference type="NCBIfam" id="TIGR01087">
    <property type="entry name" value="murD"/>
    <property type="match status" value="1"/>
</dbReference>
<keyword evidence="6 9" id="KW-0547">Nucleotide-binding</keyword>
<keyword evidence="8 9" id="KW-0131">Cell cycle</keyword>
<evidence type="ECO:0000259" key="11">
    <source>
        <dbReference type="Pfam" id="PF02875"/>
    </source>
</evidence>
<comment type="similarity">
    <text evidence="9">Belongs to the MurCDEF family.</text>
</comment>
<evidence type="ECO:0000256" key="3">
    <source>
        <dbReference type="ARBA" id="ARBA00022490"/>
    </source>
</evidence>
<dbReference type="SUPFAM" id="SSF53623">
    <property type="entry name" value="MurD-like peptide ligases, catalytic domain"/>
    <property type="match status" value="1"/>
</dbReference>
<dbReference type="HAMAP" id="MF_00639">
    <property type="entry name" value="MurD"/>
    <property type="match status" value="1"/>
</dbReference>
<dbReference type="InterPro" id="IPR013221">
    <property type="entry name" value="Mur_ligase_cen"/>
</dbReference>
<dbReference type="GO" id="GO:0008360">
    <property type="term" value="P:regulation of cell shape"/>
    <property type="evidence" value="ECO:0007669"/>
    <property type="project" value="UniProtKB-KW"/>
</dbReference>
<keyword evidence="9 10" id="KW-0133">Cell shape</keyword>
<feature type="binding site" evidence="9">
    <location>
        <begin position="128"/>
        <end position="134"/>
    </location>
    <ligand>
        <name>ATP</name>
        <dbReference type="ChEBI" id="CHEBI:30616"/>
    </ligand>
</feature>
<dbReference type="PANTHER" id="PTHR43692">
    <property type="entry name" value="UDP-N-ACETYLMURAMOYLALANINE--D-GLUTAMATE LIGASE"/>
    <property type="match status" value="1"/>
</dbReference>
<dbReference type="PANTHER" id="PTHR43692:SF1">
    <property type="entry name" value="UDP-N-ACETYLMURAMOYLALANINE--D-GLUTAMATE LIGASE"/>
    <property type="match status" value="1"/>
</dbReference>
<keyword evidence="4 9" id="KW-0436">Ligase</keyword>
<keyword evidence="9 10" id="KW-0573">Peptidoglycan synthesis</keyword>
<evidence type="ECO:0000256" key="4">
    <source>
        <dbReference type="ARBA" id="ARBA00022598"/>
    </source>
</evidence>
<evidence type="ECO:0000256" key="2">
    <source>
        <dbReference type="ARBA" id="ARBA00004752"/>
    </source>
</evidence>
<keyword evidence="9 10" id="KW-0961">Cell wall biogenesis/degradation</keyword>
<dbReference type="Proteomes" id="UP000501003">
    <property type="component" value="Chromosome"/>
</dbReference>
<keyword evidence="3 9" id="KW-0963">Cytoplasm</keyword>
<dbReference type="GO" id="GO:0004326">
    <property type="term" value="F:tetrahydrofolylpolyglutamate synthase activity"/>
    <property type="evidence" value="ECO:0007669"/>
    <property type="project" value="InterPro"/>
</dbReference>
<dbReference type="GO" id="GO:0005737">
    <property type="term" value="C:cytoplasm"/>
    <property type="evidence" value="ECO:0007669"/>
    <property type="project" value="UniProtKB-SubCell"/>
</dbReference>
<evidence type="ECO:0000256" key="1">
    <source>
        <dbReference type="ARBA" id="ARBA00004496"/>
    </source>
</evidence>
<dbReference type="Gene3D" id="3.40.1190.10">
    <property type="entry name" value="Mur-like, catalytic domain"/>
    <property type="match status" value="1"/>
</dbReference>
<dbReference type="InterPro" id="IPR018109">
    <property type="entry name" value="Folylpolyglutamate_synth_CS"/>
</dbReference>
<dbReference type="GO" id="GO:0008764">
    <property type="term" value="F:UDP-N-acetylmuramoylalanine-D-glutamate ligase activity"/>
    <property type="evidence" value="ECO:0007669"/>
    <property type="project" value="UniProtKB-UniRule"/>
</dbReference>
<dbReference type="EMBL" id="CP054056">
    <property type="protein sequence ID" value="QKJ25386.1"/>
    <property type="molecule type" value="Genomic_DNA"/>
</dbReference>
<accession>A0A7D4PQR3</accession>
<comment type="pathway">
    <text evidence="2 9 10">Cell wall biogenesis; peptidoglycan biosynthesis.</text>
</comment>
<dbReference type="GO" id="GO:0009252">
    <property type="term" value="P:peptidoglycan biosynthetic process"/>
    <property type="evidence" value="ECO:0007669"/>
    <property type="project" value="UniProtKB-UniRule"/>
</dbReference>
<sequence>MISQRSWHDDWANLQVAVLGLGKSGFSVADTMVELGASVVVFAANADEHFRNLLDVIGAELVASDQPAQFTAAERSFDFAVVSPGFAPSHPLVKLLEEQGVELLTDIDLAFRLRDKTSKVAKWIAITGTNGKTTTTELTTHILNEAGYRAVACGNIGNPILDAVRDPDGFDFLVVELSSFQLHYMGSIQPLASAFLNLAPDHIDWHGSFDSYFADKSKVFENTEIAIVYNLEDSKTLEAAENADVIEGCRAIGFTTQIPPVAAIGFVEEFLVDRAFIDDRQKSAQEIATLDEIGQIGVVSKHLKSNVAAATALARAAGVESDQIRSALTSFKLAPHRIQLVARVSGVDFIDDSKATNAHAAAASLAAFDSVVWIVGGLLKGVDPKPLVQEFGSKLRGAVVIGKDTQILEALFAEVLPMLPVRVISGADVMIEAVEAAASLAQAGDTVLLAPAAASMDQFVDYADRGLKFQAEVRKLAGS</sequence>
<evidence type="ECO:0000256" key="8">
    <source>
        <dbReference type="ARBA" id="ARBA00023306"/>
    </source>
</evidence>
<keyword evidence="7 9" id="KW-0067">ATP-binding</keyword>
<evidence type="ECO:0000256" key="9">
    <source>
        <dbReference type="HAMAP-Rule" id="MF_00639"/>
    </source>
</evidence>
<dbReference type="SUPFAM" id="SSF51984">
    <property type="entry name" value="MurCD N-terminal domain"/>
    <property type="match status" value="1"/>
</dbReference>
<evidence type="ECO:0000259" key="12">
    <source>
        <dbReference type="Pfam" id="PF08245"/>
    </source>
</evidence>
<evidence type="ECO:0000256" key="5">
    <source>
        <dbReference type="ARBA" id="ARBA00022618"/>
    </source>
</evidence>
<dbReference type="PROSITE" id="PS01011">
    <property type="entry name" value="FOLYLPOLYGLU_SYNT_1"/>
    <property type="match status" value="1"/>
</dbReference>
<evidence type="ECO:0000256" key="10">
    <source>
        <dbReference type="RuleBase" id="RU003664"/>
    </source>
</evidence>
<comment type="function">
    <text evidence="9 10">Cell wall formation. Catalyzes the addition of glutamate to the nucleotide precursor UDP-N-acetylmuramoyl-L-alanine (UMA).</text>
</comment>
<organism evidence="13 14">
    <name type="scientific">Aquiluna borgnonia</name>
    <dbReference type="NCBI Taxonomy" id="2499157"/>
    <lineage>
        <taxon>Bacteria</taxon>
        <taxon>Bacillati</taxon>
        <taxon>Actinomycetota</taxon>
        <taxon>Actinomycetes</taxon>
        <taxon>Micrococcales</taxon>
        <taxon>Microbacteriaceae</taxon>
        <taxon>Luna cluster</taxon>
        <taxon>Luna-1 subcluster</taxon>
        <taxon>Aquiluna</taxon>
    </lineage>
</organism>
<dbReference type="EC" id="6.3.2.9" evidence="9 10"/>
<dbReference type="GO" id="GO:0051301">
    <property type="term" value="P:cell division"/>
    <property type="evidence" value="ECO:0007669"/>
    <property type="project" value="UniProtKB-KW"/>
</dbReference>
<comment type="subcellular location">
    <subcellularLocation>
        <location evidence="1 9 10">Cytoplasm</location>
    </subcellularLocation>
</comment>
<dbReference type="InterPro" id="IPR004101">
    <property type="entry name" value="Mur_ligase_C"/>
</dbReference>
<dbReference type="InterPro" id="IPR005762">
    <property type="entry name" value="MurD"/>
</dbReference>
<keyword evidence="5 9" id="KW-0132">Cell division</keyword>
<evidence type="ECO:0000256" key="7">
    <source>
        <dbReference type="ARBA" id="ARBA00022840"/>
    </source>
</evidence>
<feature type="domain" description="Mur ligase C-terminal" evidence="11">
    <location>
        <begin position="336"/>
        <end position="452"/>
    </location>
</feature>
<dbReference type="GO" id="GO:0005524">
    <property type="term" value="F:ATP binding"/>
    <property type="evidence" value="ECO:0007669"/>
    <property type="project" value="UniProtKB-UniRule"/>
</dbReference>
<comment type="catalytic activity">
    <reaction evidence="9 10">
        <text>UDP-N-acetyl-alpha-D-muramoyl-L-alanine + D-glutamate + ATP = UDP-N-acetyl-alpha-D-muramoyl-L-alanyl-D-glutamate + ADP + phosphate + H(+)</text>
        <dbReference type="Rhea" id="RHEA:16429"/>
        <dbReference type="ChEBI" id="CHEBI:15378"/>
        <dbReference type="ChEBI" id="CHEBI:29986"/>
        <dbReference type="ChEBI" id="CHEBI:30616"/>
        <dbReference type="ChEBI" id="CHEBI:43474"/>
        <dbReference type="ChEBI" id="CHEBI:83898"/>
        <dbReference type="ChEBI" id="CHEBI:83900"/>
        <dbReference type="ChEBI" id="CHEBI:456216"/>
        <dbReference type="EC" id="6.3.2.9"/>
    </reaction>
</comment>
<dbReference type="SUPFAM" id="SSF53244">
    <property type="entry name" value="MurD-like peptide ligases, peptide-binding domain"/>
    <property type="match status" value="1"/>
</dbReference>
<gene>
    <name evidence="9" type="primary">murD</name>
    <name evidence="13" type="ORF">HRU87_04195</name>
</gene>
<dbReference type="Gene3D" id="3.90.190.20">
    <property type="entry name" value="Mur ligase, C-terminal domain"/>
    <property type="match status" value="1"/>
</dbReference>
<dbReference type="GO" id="GO:0071555">
    <property type="term" value="P:cell wall organization"/>
    <property type="evidence" value="ECO:0007669"/>
    <property type="project" value="UniProtKB-KW"/>
</dbReference>
<feature type="domain" description="Mur ligase central" evidence="12">
    <location>
        <begin position="126"/>
        <end position="313"/>
    </location>
</feature>
<dbReference type="KEGG" id="aqg:HRU87_04195"/>
<reference evidence="13 14" key="1">
    <citation type="submission" date="2020-05" db="EMBL/GenBank/DDBJ databases">
        <title>Aquirufa sp. strain 15G-AUS-rot a new Aquirufa species.</title>
        <authorList>
            <person name="Pitt A."/>
            <person name="Hahn M.W."/>
        </authorList>
    </citation>
    <scope>NUCLEOTIDE SEQUENCE [LARGE SCALE GENOMIC DNA]</scope>
    <source>
        <strain evidence="13 14">15G-AUS-rot</strain>
    </source>
</reference>
<dbReference type="Pfam" id="PF02875">
    <property type="entry name" value="Mur_ligase_C"/>
    <property type="match status" value="1"/>
</dbReference>
<dbReference type="Pfam" id="PF08245">
    <property type="entry name" value="Mur_ligase_M"/>
    <property type="match status" value="1"/>
</dbReference>
<name>A0A7D4PQR3_9MICO</name>